<dbReference type="OrthoDB" id="9766486at2"/>
<evidence type="ECO:0000256" key="4">
    <source>
        <dbReference type="ARBA" id="ARBA00026121"/>
    </source>
</evidence>
<comment type="pathway">
    <text evidence="2">Lipid metabolism; fatty acid beta-oxidation.</text>
</comment>
<dbReference type="AlphaFoldDB" id="A0A1Y0EIZ9"/>
<dbReference type="InterPro" id="IPR042099">
    <property type="entry name" value="ANL_N_sf"/>
</dbReference>
<evidence type="ECO:0000259" key="7">
    <source>
        <dbReference type="Pfam" id="PF00501"/>
    </source>
</evidence>
<evidence type="ECO:0000256" key="6">
    <source>
        <dbReference type="ARBA" id="ARBA00042773"/>
    </source>
</evidence>
<evidence type="ECO:0000256" key="2">
    <source>
        <dbReference type="ARBA" id="ARBA00005005"/>
    </source>
</evidence>
<evidence type="ECO:0000313" key="10">
    <source>
        <dbReference type="Proteomes" id="UP000196138"/>
    </source>
</evidence>
<reference evidence="9 10" key="1">
    <citation type="submission" date="2017-05" db="EMBL/GenBank/DDBJ databases">
        <authorList>
            <person name="Song R."/>
            <person name="Chenine A.L."/>
            <person name="Ruprecht R.M."/>
        </authorList>
    </citation>
    <scope>NUCLEOTIDE SEQUENCE [LARGE SCALE GENOMIC DNA]</scope>
    <source>
        <strain evidence="9 10">DSM 26136</strain>
    </source>
</reference>
<dbReference type="SUPFAM" id="SSF56801">
    <property type="entry name" value="Acetyl-CoA synthetase-like"/>
    <property type="match status" value="1"/>
</dbReference>
<evidence type="ECO:0000256" key="3">
    <source>
        <dbReference type="ARBA" id="ARBA00022598"/>
    </source>
</evidence>
<protein>
    <recommendedName>
        <fullName evidence="5">Long-chain-fatty-acid--CoA ligase</fullName>
        <ecNumber evidence="4">6.2.1.3</ecNumber>
    </recommendedName>
    <alternativeName>
        <fullName evidence="6">Long-chain acyl-CoA synthetase</fullName>
    </alternativeName>
</protein>
<evidence type="ECO:0000313" key="9">
    <source>
        <dbReference type="EMBL" id="ARU03339.1"/>
    </source>
</evidence>
<dbReference type="Pfam" id="PF13193">
    <property type="entry name" value="AMP-binding_C"/>
    <property type="match status" value="1"/>
</dbReference>
<dbReference type="Pfam" id="PF00501">
    <property type="entry name" value="AMP-binding"/>
    <property type="match status" value="1"/>
</dbReference>
<accession>A0A1Y0EIZ9</accession>
<dbReference type="RefSeq" id="WP_087275718.1">
    <property type="nucleotide sequence ID" value="NZ_CP021455.1"/>
</dbReference>
<name>A0A1Y0EIZ9_9BURK</name>
<dbReference type="Gene3D" id="3.40.50.12780">
    <property type="entry name" value="N-terminal domain of ligase-like"/>
    <property type="match status" value="1"/>
</dbReference>
<dbReference type="InterPro" id="IPR050237">
    <property type="entry name" value="ATP-dep_AMP-bd_enzyme"/>
</dbReference>
<keyword evidence="10" id="KW-1185">Reference proteome</keyword>
<dbReference type="GO" id="GO:0004467">
    <property type="term" value="F:long-chain fatty acid-CoA ligase activity"/>
    <property type="evidence" value="ECO:0007669"/>
    <property type="project" value="UniProtKB-EC"/>
</dbReference>
<dbReference type="InterPro" id="IPR025110">
    <property type="entry name" value="AMP-bd_C"/>
</dbReference>
<proteinExistence type="predicted"/>
<evidence type="ECO:0000256" key="5">
    <source>
        <dbReference type="ARBA" id="ARBA00039545"/>
    </source>
</evidence>
<sequence>MTHPSTAHIQPAWPTFAALTAAHAQQHPDALALIEQGREMNWAEFEQQTLRATRWLAEQGVGPGDRVAVWLANRWEWLVLLVALARRGACLVTVNTRYRSSELHYILEKSGACMLIYEPSFHHIDFAQVLAGVDLAGLPALRTLALLRAPAEVPATGPGGRRQLRCAFESLAPLAEDLSDADAPMMLFTTSGTTKGPKLVTHTQRTLLRHTARVARAYAFDQPGARLLAVIPFCGVFGFNAAFAALYARAELVVTAVFEVREALALIERHQITHLYGSDDMGHRLQEALLQPGEGTQPASSSSSPLPSLRRFGFASFVSSAEDFGIPAREQGLPVIGLYGSSEVQALFSMQDEDQAIDQVVKGGGRPAGDTAIQLRVRDRDTGQLLPDGEAGELEIRADSNFVGYLNDPDATAAAFTDDGFFRTGDLAYLRGDGSFVYLARLGDAMRLGGFLVSPVEIESQLMALPDVASAQVVEVRLDGKPACAAFVIPAAGAAPEAVALRDQLRPRLAAFKLPVRIWVVSEFPVTQGANGTKVQRAALRQMAAERLAAGG</sequence>
<keyword evidence="3" id="KW-0436">Ligase</keyword>
<dbReference type="EC" id="6.2.1.3" evidence="4"/>
<dbReference type="InterPro" id="IPR045851">
    <property type="entry name" value="AMP-bd_C_sf"/>
</dbReference>
<evidence type="ECO:0000256" key="1">
    <source>
        <dbReference type="ARBA" id="ARBA00004170"/>
    </source>
</evidence>
<dbReference type="Gene3D" id="3.30.300.30">
    <property type="match status" value="1"/>
</dbReference>
<feature type="domain" description="AMP-binding enzyme C-terminal" evidence="8">
    <location>
        <begin position="457"/>
        <end position="528"/>
    </location>
</feature>
<dbReference type="PANTHER" id="PTHR43767">
    <property type="entry name" value="LONG-CHAIN-FATTY-ACID--COA LIGASE"/>
    <property type="match status" value="1"/>
</dbReference>
<evidence type="ECO:0000259" key="8">
    <source>
        <dbReference type="Pfam" id="PF13193"/>
    </source>
</evidence>
<dbReference type="EMBL" id="CP021455">
    <property type="protein sequence ID" value="ARU03339.1"/>
    <property type="molecule type" value="Genomic_DNA"/>
</dbReference>
<organism evidence="9 10">
    <name type="scientific">Comamonas serinivorans</name>
    <dbReference type="NCBI Taxonomy" id="1082851"/>
    <lineage>
        <taxon>Bacteria</taxon>
        <taxon>Pseudomonadati</taxon>
        <taxon>Pseudomonadota</taxon>
        <taxon>Betaproteobacteria</taxon>
        <taxon>Burkholderiales</taxon>
        <taxon>Comamonadaceae</taxon>
        <taxon>Comamonas</taxon>
    </lineage>
</organism>
<gene>
    <name evidence="9" type="ORF">CCO03_00320</name>
</gene>
<dbReference type="Proteomes" id="UP000196138">
    <property type="component" value="Chromosome"/>
</dbReference>
<dbReference type="GO" id="GO:0016020">
    <property type="term" value="C:membrane"/>
    <property type="evidence" value="ECO:0007669"/>
    <property type="project" value="UniProtKB-SubCell"/>
</dbReference>
<comment type="subcellular location">
    <subcellularLocation>
        <location evidence="1">Membrane</location>
        <topology evidence="1">Peripheral membrane protein</topology>
    </subcellularLocation>
</comment>
<feature type="domain" description="AMP-dependent synthetase/ligase" evidence="7">
    <location>
        <begin position="22"/>
        <end position="406"/>
    </location>
</feature>
<dbReference type="PANTHER" id="PTHR43767:SF8">
    <property type="entry name" value="LONG-CHAIN-FATTY-ACID--COA LIGASE"/>
    <property type="match status" value="1"/>
</dbReference>
<dbReference type="KEGG" id="cser:CCO03_00320"/>
<dbReference type="InterPro" id="IPR000873">
    <property type="entry name" value="AMP-dep_synth/lig_dom"/>
</dbReference>